<evidence type="ECO:0000313" key="3">
    <source>
        <dbReference type="EMBL" id="MBO1835170.1"/>
    </source>
</evidence>
<protein>
    <submittedName>
        <fullName evidence="4">TMEM43 family protein</fullName>
    </submittedName>
</protein>
<evidence type="ECO:0000313" key="2">
    <source>
        <dbReference type="EMBL" id="MBK1935528.1"/>
    </source>
</evidence>
<dbReference type="EMBL" id="CP090646">
    <property type="protein sequence ID" value="WFN24185.1"/>
    <property type="molecule type" value="Genomic_DNA"/>
</dbReference>
<keyword evidence="4" id="KW-0614">Plasmid</keyword>
<organism evidence="2 5">
    <name type="scientific">Burkholderia contaminans</name>
    <dbReference type="NCBI Taxonomy" id="488447"/>
    <lineage>
        <taxon>Bacteria</taxon>
        <taxon>Pseudomonadati</taxon>
        <taxon>Pseudomonadota</taxon>
        <taxon>Betaproteobacteria</taxon>
        <taxon>Burkholderiales</taxon>
        <taxon>Burkholderiaceae</taxon>
        <taxon>Burkholderia</taxon>
        <taxon>Burkholderia cepacia complex</taxon>
    </lineage>
</organism>
<evidence type="ECO:0000313" key="4">
    <source>
        <dbReference type="EMBL" id="WFN24185.1"/>
    </source>
</evidence>
<feature type="transmembrane region" description="Helical" evidence="1">
    <location>
        <begin position="12"/>
        <end position="37"/>
    </location>
</feature>
<dbReference type="RefSeq" id="WP_039341415.1">
    <property type="nucleotide sequence ID" value="NZ_CABVQA010000069.1"/>
</dbReference>
<evidence type="ECO:0000313" key="5">
    <source>
        <dbReference type="Proteomes" id="UP000611459"/>
    </source>
</evidence>
<dbReference type="EMBL" id="JAGEMX010000027">
    <property type="protein sequence ID" value="MBO1835170.1"/>
    <property type="molecule type" value="Genomic_DNA"/>
</dbReference>
<dbReference type="Proteomes" id="UP001220209">
    <property type="component" value="Plasmid unnamed4"/>
</dbReference>
<evidence type="ECO:0000313" key="7">
    <source>
        <dbReference type="Proteomes" id="UP001220209"/>
    </source>
</evidence>
<reference evidence="2" key="1">
    <citation type="submission" date="2021-01" db="EMBL/GenBank/DDBJ databases">
        <title>Outbreak of Burkholderia contaminns endophthalmitis traced to a clinical ventilation system.</title>
        <authorList>
            <person name="Lipuma J."/>
            <person name="Spilker T."/>
            <person name="Kratholm J."/>
        </authorList>
    </citation>
    <scope>NUCLEOTIDE SEQUENCE</scope>
    <source>
        <strain evidence="2">HI4954</strain>
    </source>
</reference>
<evidence type="ECO:0000313" key="6">
    <source>
        <dbReference type="Proteomes" id="UP000664048"/>
    </source>
</evidence>
<geneLocation type="plasmid" evidence="4 7">
    <name>unnamed4</name>
</geneLocation>
<accession>A0A1E3FN16</accession>
<name>A0A1E3FN16_9BURK</name>
<dbReference type="EMBL" id="JAENIB010000033">
    <property type="protein sequence ID" value="MBK1935528.1"/>
    <property type="molecule type" value="Genomic_DNA"/>
</dbReference>
<keyword evidence="6" id="KW-1185">Reference proteome</keyword>
<sequence length="70" mass="7220">MKVLDIRVTGALMLFVGFVLCGLGALGALGSLGSFFFSSVVSGLDSALSVLISAVLLVAGGWMMKRARLQ</sequence>
<feature type="transmembrane region" description="Helical" evidence="1">
    <location>
        <begin position="43"/>
        <end position="64"/>
    </location>
</feature>
<dbReference type="AlphaFoldDB" id="A0A1E3FN16"/>
<dbReference type="Proteomes" id="UP000664048">
    <property type="component" value="Unassembled WGS sequence"/>
</dbReference>
<keyword evidence="1" id="KW-0812">Transmembrane</keyword>
<keyword evidence="1" id="KW-1133">Transmembrane helix</keyword>
<gene>
    <name evidence="3" type="ORF">J4M89_37895</name>
    <name evidence="2" type="ORF">JIN94_37175</name>
    <name evidence="4" type="ORF">LXE91_43240</name>
</gene>
<reference evidence="3 6" key="2">
    <citation type="submission" date="2021-03" db="EMBL/GenBank/DDBJ databases">
        <title>Clinical course, treatment and visual outcome of an outbreak of Burkholderia contaminans endophthalmitis following cataract surgery.</title>
        <authorList>
            <person name="Lind C."/>
            <person name="Olsen K."/>
            <person name="Angelsen N.K."/>
            <person name="Krefting E.A."/>
            <person name="Fossen K."/>
            <person name="Gravningen K."/>
            <person name="Depoorter E."/>
            <person name="Vandamme P."/>
            <person name="Bertelsen G."/>
        </authorList>
    </citation>
    <scope>NUCLEOTIDE SEQUENCE [LARGE SCALE GENOMIC DNA]</scope>
    <source>
        <strain evidence="3 6">51242556</strain>
    </source>
</reference>
<dbReference type="Proteomes" id="UP000611459">
    <property type="component" value="Unassembled WGS sequence"/>
</dbReference>
<reference evidence="4 7" key="3">
    <citation type="submission" date="2021-12" db="EMBL/GenBank/DDBJ databases">
        <title>Genomic and phenotypic characterization of three Burkholderia contaminans isolates recovered from different sources.</title>
        <authorList>
            <person name="Lopez De Volder A."/>
            <person name="Fan Y."/>
            <person name="Nunvar J."/>
            <person name="Herrera T."/>
            <person name="Timp W."/>
            <person name="Degrossi J."/>
        </authorList>
    </citation>
    <scope>NUCLEOTIDE SEQUENCE [LARGE SCALE GENOMIC DNA]</scope>
    <source>
        <strain evidence="4 7">LMG 23361</strain>
        <plasmid evidence="4 7">unnamed4</plasmid>
    </source>
</reference>
<keyword evidence="1" id="KW-0472">Membrane</keyword>
<evidence type="ECO:0000256" key="1">
    <source>
        <dbReference type="SAM" id="Phobius"/>
    </source>
</evidence>
<proteinExistence type="predicted"/>